<organism evidence="2 3">
    <name type="scientific">Symbiodinium microadriaticum</name>
    <name type="common">Dinoflagellate</name>
    <name type="synonym">Zooxanthella microadriatica</name>
    <dbReference type="NCBI Taxonomy" id="2951"/>
    <lineage>
        <taxon>Eukaryota</taxon>
        <taxon>Sar</taxon>
        <taxon>Alveolata</taxon>
        <taxon>Dinophyceae</taxon>
        <taxon>Suessiales</taxon>
        <taxon>Symbiodiniaceae</taxon>
        <taxon>Symbiodinium</taxon>
    </lineage>
</organism>
<proteinExistence type="predicted"/>
<dbReference type="EMBL" id="LSRX01000794">
    <property type="protein sequence ID" value="OLP88795.1"/>
    <property type="molecule type" value="Genomic_DNA"/>
</dbReference>
<evidence type="ECO:0000313" key="2">
    <source>
        <dbReference type="EMBL" id="OLP88795.1"/>
    </source>
</evidence>
<feature type="region of interest" description="Disordered" evidence="1">
    <location>
        <begin position="1"/>
        <end position="25"/>
    </location>
</feature>
<dbReference type="Proteomes" id="UP000186817">
    <property type="component" value="Unassembled WGS sequence"/>
</dbReference>
<comment type="caution">
    <text evidence="2">The sequence shown here is derived from an EMBL/GenBank/DDBJ whole genome shotgun (WGS) entry which is preliminary data.</text>
</comment>
<accession>A0A1Q9D0W1</accession>
<gene>
    <name evidence="2" type="ORF">AK812_SmicGene29818</name>
</gene>
<protein>
    <submittedName>
        <fullName evidence="2">Uncharacterized protein</fullName>
    </submittedName>
</protein>
<dbReference type="AlphaFoldDB" id="A0A1Q9D0W1"/>
<feature type="compositionally biased region" description="Basic residues" evidence="1">
    <location>
        <begin position="1"/>
        <end position="10"/>
    </location>
</feature>
<name>A0A1Q9D0W1_SYMMI</name>
<evidence type="ECO:0000313" key="3">
    <source>
        <dbReference type="Proteomes" id="UP000186817"/>
    </source>
</evidence>
<dbReference type="OrthoDB" id="444506at2759"/>
<evidence type="ECO:0000256" key="1">
    <source>
        <dbReference type="SAM" id="MobiDB-lite"/>
    </source>
</evidence>
<reference evidence="2 3" key="1">
    <citation type="submission" date="2016-02" db="EMBL/GenBank/DDBJ databases">
        <title>Genome analysis of coral dinoflagellate symbionts highlights evolutionary adaptations to a symbiotic lifestyle.</title>
        <authorList>
            <person name="Aranda M."/>
            <person name="Li Y."/>
            <person name="Liew Y.J."/>
            <person name="Baumgarten S."/>
            <person name="Simakov O."/>
            <person name="Wilson M."/>
            <person name="Piel J."/>
            <person name="Ashoor H."/>
            <person name="Bougouffa S."/>
            <person name="Bajic V.B."/>
            <person name="Ryu T."/>
            <person name="Ravasi T."/>
            <person name="Bayer T."/>
            <person name="Micklem G."/>
            <person name="Kim H."/>
            <person name="Bhak J."/>
            <person name="Lajeunesse T.C."/>
            <person name="Voolstra C.R."/>
        </authorList>
    </citation>
    <scope>NUCLEOTIDE SEQUENCE [LARGE SCALE GENOMIC DNA]</scope>
    <source>
        <strain evidence="2 3">CCMP2467</strain>
    </source>
</reference>
<sequence length="66" mass="7278">MSSCNRSKRLRREEKDGARSLRLQGNRLSTTEQTAFAASLQAAKLRLAGTFCPPGCKCFEGRGEVM</sequence>
<keyword evidence="3" id="KW-1185">Reference proteome</keyword>